<proteinExistence type="predicted"/>
<evidence type="ECO:0000256" key="12">
    <source>
        <dbReference type="ARBA" id="ARBA00023136"/>
    </source>
</evidence>
<keyword evidence="4" id="KW-0597">Phosphoprotein</keyword>
<dbReference type="InterPro" id="IPR003661">
    <property type="entry name" value="HisK_dim/P_dom"/>
</dbReference>
<evidence type="ECO:0000256" key="10">
    <source>
        <dbReference type="ARBA" id="ARBA00022989"/>
    </source>
</evidence>
<keyword evidence="8" id="KW-0418">Kinase</keyword>
<dbReference type="RefSeq" id="WP_201366020.1">
    <property type="nucleotide sequence ID" value="NZ_BNJJ01000024.1"/>
</dbReference>
<keyword evidence="5" id="KW-0808">Transferase</keyword>
<keyword evidence="16" id="KW-1185">Reference proteome</keyword>
<dbReference type="InterPro" id="IPR003594">
    <property type="entry name" value="HATPase_dom"/>
</dbReference>
<sequence>MNQFQGPKHNKYPLSYRSIKVPLPAWRHPCYGYIITIPLACLILLVAYMVWQKHVPITPTYVNTLLLLIVTIAAAVWGVGPSLCLLLVGSGLILDLFFQPFLLGKLFPQMAFSVLDFDELLSVVFFMLTGIMISSIVYQREQARIHAQEQENISKESQHQLEEFIGIICHELKTPLTGIQGNIQFARRKIQKYLLSAPEIAHLHPQIMSLLKTLSYAERSAVLETRLVDDLLDASRIQRNTLHLERTCCNLVDCIDHAIERFEGMRSRHRIVWNRPSDSILVYGDPDRLEQVVSNYLSNAFKYARGSTPVVITLTTNENSVRVAVKDEGPGLSQEEQQRIWKRFYRASPGTAPNDDEEDDETPHVGLGIGLSLCLAIVEQHGGQVGVESTPGKGSMFWFTLPLSDCQIPDALDN</sequence>
<comment type="subcellular location">
    <subcellularLocation>
        <location evidence="2">Membrane</location>
        <topology evidence="2">Multi-pass membrane protein</topology>
    </subcellularLocation>
</comment>
<evidence type="ECO:0000256" key="9">
    <source>
        <dbReference type="ARBA" id="ARBA00022840"/>
    </source>
</evidence>
<dbReference type="SUPFAM" id="SSF55874">
    <property type="entry name" value="ATPase domain of HSP90 chaperone/DNA topoisomerase II/histidine kinase"/>
    <property type="match status" value="1"/>
</dbReference>
<dbReference type="PRINTS" id="PR00344">
    <property type="entry name" value="BCTRLSENSOR"/>
</dbReference>
<dbReference type="Gene3D" id="3.30.565.10">
    <property type="entry name" value="Histidine kinase-like ATPase, C-terminal domain"/>
    <property type="match status" value="1"/>
</dbReference>
<comment type="caution">
    <text evidence="15">The sequence shown here is derived from an EMBL/GenBank/DDBJ whole genome shotgun (WGS) entry which is preliminary data.</text>
</comment>
<evidence type="ECO:0000256" key="2">
    <source>
        <dbReference type="ARBA" id="ARBA00004141"/>
    </source>
</evidence>
<dbReference type="SMART" id="SM00387">
    <property type="entry name" value="HATPase_c"/>
    <property type="match status" value="1"/>
</dbReference>
<dbReference type="InterPro" id="IPR036890">
    <property type="entry name" value="HATPase_C_sf"/>
</dbReference>
<reference evidence="15 16" key="1">
    <citation type="journal article" date="2021" name="Int. J. Syst. Evol. Microbiol.">
        <title>Reticulibacter mediterranei gen. nov., sp. nov., within the new family Reticulibacteraceae fam. nov., and Ktedonospora formicarum gen. nov., sp. nov., Ktedonobacter robiniae sp. nov., Dictyobacter formicarum sp. nov. and Dictyobacter arantiisoli sp. nov., belonging to the class Ktedonobacteria.</title>
        <authorList>
            <person name="Yabe S."/>
            <person name="Zheng Y."/>
            <person name="Wang C.M."/>
            <person name="Sakai Y."/>
            <person name="Abe K."/>
            <person name="Yokota A."/>
            <person name="Donadio S."/>
            <person name="Cavaletti L."/>
            <person name="Monciardini P."/>
        </authorList>
    </citation>
    <scope>NUCLEOTIDE SEQUENCE [LARGE SCALE GENOMIC DNA]</scope>
    <source>
        <strain evidence="15 16">SOSP1-9</strain>
    </source>
</reference>
<keyword evidence="7" id="KW-0547">Nucleotide-binding</keyword>
<keyword evidence="12 13" id="KW-0472">Membrane</keyword>
<evidence type="ECO:0000256" key="11">
    <source>
        <dbReference type="ARBA" id="ARBA00023012"/>
    </source>
</evidence>
<dbReference type="SUPFAM" id="SSF47384">
    <property type="entry name" value="Homodimeric domain of signal transducing histidine kinase"/>
    <property type="match status" value="1"/>
</dbReference>
<dbReference type="InterPro" id="IPR004358">
    <property type="entry name" value="Sig_transdc_His_kin-like_C"/>
</dbReference>
<keyword evidence="11" id="KW-0902">Two-component regulatory system</keyword>
<gene>
    <name evidence="15" type="ORF">KSZ_64410</name>
</gene>
<dbReference type="PROSITE" id="PS50109">
    <property type="entry name" value="HIS_KIN"/>
    <property type="match status" value="1"/>
</dbReference>
<accession>A0ABQ3VQL7</accession>
<feature type="transmembrane region" description="Helical" evidence="13">
    <location>
        <begin position="120"/>
        <end position="138"/>
    </location>
</feature>
<feature type="transmembrane region" description="Helical" evidence="13">
    <location>
        <begin position="60"/>
        <end position="79"/>
    </location>
</feature>
<keyword evidence="6 13" id="KW-0812">Transmembrane</keyword>
<dbReference type="Gene3D" id="1.20.120.620">
    <property type="entry name" value="Backbone structure of the membrane domain of e. Coli histidine kinase receptor kdpd"/>
    <property type="match status" value="1"/>
</dbReference>
<dbReference type="InterPro" id="IPR005467">
    <property type="entry name" value="His_kinase_dom"/>
</dbReference>
<evidence type="ECO:0000259" key="14">
    <source>
        <dbReference type="PROSITE" id="PS50109"/>
    </source>
</evidence>
<evidence type="ECO:0000256" key="4">
    <source>
        <dbReference type="ARBA" id="ARBA00022553"/>
    </source>
</evidence>
<dbReference type="Gene3D" id="1.10.287.130">
    <property type="match status" value="1"/>
</dbReference>
<dbReference type="Pfam" id="PF13493">
    <property type="entry name" value="DUF4118"/>
    <property type="match status" value="1"/>
</dbReference>
<evidence type="ECO:0000313" key="15">
    <source>
        <dbReference type="EMBL" id="GHO88435.1"/>
    </source>
</evidence>
<organism evidence="15 16">
    <name type="scientific">Dictyobacter formicarum</name>
    <dbReference type="NCBI Taxonomy" id="2778368"/>
    <lineage>
        <taxon>Bacteria</taxon>
        <taxon>Bacillati</taxon>
        <taxon>Chloroflexota</taxon>
        <taxon>Ktedonobacteria</taxon>
        <taxon>Ktedonobacterales</taxon>
        <taxon>Dictyobacteraceae</taxon>
        <taxon>Dictyobacter</taxon>
    </lineage>
</organism>
<evidence type="ECO:0000256" key="3">
    <source>
        <dbReference type="ARBA" id="ARBA00012438"/>
    </source>
</evidence>
<evidence type="ECO:0000256" key="8">
    <source>
        <dbReference type="ARBA" id="ARBA00022777"/>
    </source>
</evidence>
<feature type="transmembrane region" description="Helical" evidence="13">
    <location>
        <begin position="85"/>
        <end position="108"/>
    </location>
</feature>
<evidence type="ECO:0000256" key="13">
    <source>
        <dbReference type="SAM" id="Phobius"/>
    </source>
</evidence>
<dbReference type="InterPro" id="IPR036097">
    <property type="entry name" value="HisK_dim/P_sf"/>
</dbReference>
<dbReference type="Proteomes" id="UP000635565">
    <property type="component" value="Unassembled WGS sequence"/>
</dbReference>
<dbReference type="EC" id="2.7.13.3" evidence="3"/>
<dbReference type="Pfam" id="PF02518">
    <property type="entry name" value="HATPase_c"/>
    <property type="match status" value="1"/>
</dbReference>
<protein>
    <recommendedName>
        <fullName evidence="3">histidine kinase</fullName>
        <ecNumber evidence="3">2.7.13.3</ecNumber>
    </recommendedName>
</protein>
<dbReference type="CDD" id="cd00075">
    <property type="entry name" value="HATPase"/>
    <property type="match status" value="1"/>
</dbReference>
<feature type="domain" description="Histidine kinase" evidence="14">
    <location>
        <begin position="167"/>
        <end position="405"/>
    </location>
</feature>
<dbReference type="InterPro" id="IPR025201">
    <property type="entry name" value="KdpD_TM"/>
</dbReference>
<dbReference type="EMBL" id="BNJJ01000024">
    <property type="protein sequence ID" value="GHO88435.1"/>
    <property type="molecule type" value="Genomic_DNA"/>
</dbReference>
<name>A0ABQ3VQL7_9CHLR</name>
<dbReference type="PANTHER" id="PTHR43047">
    <property type="entry name" value="TWO-COMPONENT HISTIDINE PROTEIN KINASE"/>
    <property type="match status" value="1"/>
</dbReference>
<comment type="catalytic activity">
    <reaction evidence="1">
        <text>ATP + protein L-histidine = ADP + protein N-phospho-L-histidine.</text>
        <dbReference type="EC" id="2.7.13.3"/>
    </reaction>
</comment>
<dbReference type="CDD" id="cd00082">
    <property type="entry name" value="HisKA"/>
    <property type="match status" value="1"/>
</dbReference>
<evidence type="ECO:0000256" key="1">
    <source>
        <dbReference type="ARBA" id="ARBA00000085"/>
    </source>
</evidence>
<dbReference type="Pfam" id="PF00512">
    <property type="entry name" value="HisKA"/>
    <property type="match status" value="1"/>
</dbReference>
<evidence type="ECO:0000256" key="7">
    <source>
        <dbReference type="ARBA" id="ARBA00022741"/>
    </source>
</evidence>
<dbReference type="InterPro" id="IPR038318">
    <property type="entry name" value="KdpD_sf"/>
</dbReference>
<evidence type="ECO:0000313" key="16">
    <source>
        <dbReference type="Proteomes" id="UP000635565"/>
    </source>
</evidence>
<dbReference type="SMART" id="SM00388">
    <property type="entry name" value="HisKA"/>
    <property type="match status" value="1"/>
</dbReference>
<evidence type="ECO:0000256" key="5">
    <source>
        <dbReference type="ARBA" id="ARBA00022679"/>
    </source>
</evidence>
<feature type="transmembrane region" description="Helical" evidence="13">
    <location>
        <begin position="31"/>
        <end position="51"/>
    </location>
</feature>
<evidence type="ECO:0000256" key="6">
    <source>
        <dbReference type="ARBA" id="ARBA00022692"/>
    </source>
</evidence>
<keyword evidence="9" id="KW-0067">ATP-binding</keyword>
<dbReference type="PANTHER" id="PTHR43047:SF72">
    <property type="entry name" value="OSMOSENSING HISTIDINE PROTEIN KINASE SLN1"/>
    <property type="match status" value="1"/>
</dbReference>
<keyword evidence="10 13" id="KW-1133">Transmembrane helix</keyword>